<feature type="transmembrane region" description="Helical" evidence="5">
    <location>
        <begin position="182"/>
        <end position="202"/>
    </location>
</feature>
<dbReference type="OrthoDB" id="2729535at2"/>
<evidence type="ECO:0000256" key="1">
    <source>
        <dbReference type="ARBA" id="ARBA00004141"/>
    </source>
</evidence>
<comment type="subcellular location">
    <subcellularLocation>
        <location evidence="1">Membrane</location>
        <topology evidence="1">Multi-pass membrane protein</topology>
    </subcellularLocation>
</comment>
<dbReference type="GeneID" id="98568664"/>
<dbReference type="PANTHER" id="PTHR43427">
    <property type="entry name" value="CHLORIDE CHANNEL PROTEIN CLC-E"/>
    <property type="match status" value="1"/>
</dbReference>
<evidence type="ECO:0000256" key="4">
    <source>
        <dbReference type="ARBA" id="ARBA00023136"/>
    </source>
</evidence>
<dbReference type="Pfam" id="PF00654">
    <property type="entry name" value="Voltage_CLC"/>
    <property type="match status" value="1"/>
</dbReference>
<dbReference type="InterPro" id="IPR001807">
    <property type="entry name" value="ClC"/>
</dbReference>
<evidence type="ECO:0000256" key="2">
    <source>
        <dbReference type="ARBA" id="ARBA00022692"/>
    </source>
</evidence>
<dbReference type="PANTHER" id="PTHR43427:SF12">
    <property type="entry name" value="CHLORIDE TRANSPORTER"/>
    <property type="match status" value="1"/>
</dbReference>
<dbReference type="InterPro" id="IPR014743">
    <property type="entry name" value="Cl-channel_core"/>
</dbReference>
<feature type="transmembrane region" description="Helical" evidence="5">
    <location>
        <begin position="9"/>
        <end position="30"/>
    </location>
</feature>
<evidence type="ECO:0000313" key="7">
    <source>
        <dbReference type="Proteomes" id="UP000287239"/>
    </source>
</evidence>
<keyword evidence="3 5" id="KW-1133">Transmembrane helix</keyword>
<evidence type="ECO:0000313" key="6">
    <source>
        <dbReference type="EMBL" id="RST94536.1"/>
    </source>
</evidence>
<gene>
    <name evidence="6" type="ORF">CBF35_09800</name>
</gene>
<name>A0A429ZLK4_9ENTE</name>
<dbReference type="Gene3D" id="1.10.3080.10">
    <property type="entry name" value="Clc chloride channel"/>
    <property type="match status" value="1"/>
</dbReference>
<feature type="transmembrane region" description="Helical" evidence="5">
    <location>
        <begin position="371"/>
        <end position="395"/>
    </location>
</feature>
<keyword evidence="7" id="KW-1185">Reference proteome</keyword>
<feature type="transmembrane region" description="Helical" evidence="5">
    <location>
        <begin position="91"/>
        <end position="113"/>
    </location>
</feature>
<feature type="transmembrane region" description="Helical" evidence="5">
    <location>
        <begin position="50"/>
        <end position="71"/>
    </location>
</feature>
<feature type="transmembrane region" description="Helical" evidence="5">
    <location>
        <begin position="119"/>
        <end position="139"/>
    </location>
</feature>
<evidence type="ECO:0000256" key="3">
    <source>
        <dbReference type="ARBA" id="ARBA00022989"/>
    </source>
</evidence>
<sequence>MLNKKYVSLFFYGLVLSSIIGGISFLFLFIERVLTSFIWEEVPLYFNNRIAGLVVICLTGSLLVGGIRKLWPGVPRTAHETLDEFKANQTLDYRLVIHSLVSALIILSFGAGVGPEATLLGAVISLSIVQADKMRYFYFNYTELNQLDRKTKYYRLLNPFNYHLTYDQSRYLSNNEKIIKKILLVLCIFNGLISFVLLLRATNQPGFITKLGESQWFVTDLWLILPVAAFAIVYKKAYELMNQLIQKLMLPFKKSVMIQALIGGLSIFLIAYYTPRLLFSGQQAIEVLVTQEIATSFLILSGLGVIKLIFLEVCLHTGWIGGNIFPIFLAAILQGFGIAVLLPNYDPLFVVAIVSTCLSLVMIDSPVVTGIFILLFFPLNLAPVIISLVLSYVGVKKIQRKVREKGLA</sequence>
<dbReference type="AlphaFoldDB" id="A0A429ZLK4"/>
<dbReference type="Proteomes" id="UP000287239">
    <property type="component" value="Unassembled WGS sequence"/>
</dbReference>
<feature type="transmembrane region" description="Helical" evidence="5">
    <location>
        <begin position="255"/>
        <end position="273"/>
    </location>
</feature>
<dbReference type="SUPFAM" id="SSF81340">
    <property type="entry name" value="Clc chloride channel"/>
    <property type="match status" value="1"/>
</dbReference>
<dbReference type="EMBL" id="NGJU01000014">
    <property type="protein sequence ID" value="RST94536.1"/>
    <property type="molecule type" value="Genomic_DNA"/>
</dbReference>
<keyword evidence="2 5" id="KW-0812">Transmembrane</keyword>
<reference evidence="6 7" key="1">
    <citation type="submission" date="2017-05" db="EMBL/GenBank/DDBJ databases">
        <title>Vagococcus spp. assemblies.</title>
        <authorList>
            <person name="Gulvik C.A."/>
        </authorList>
    </citation>
    <scope>NUCLEOTIDE SEQUENCE [LARGE SCALE GENOMIC DNA]</scope>
    <source>
        <strain evidence="6 7">NCFB 2777</strain>
    </source>
</reference>
<dbReference type="GO" id="GO:0016020">
    <property type="term" value="C:membrane"/>
    <property type="evidence" value="ECO:0007669"/>
    <property type="project" value="UniProtKB-SubCell"/>
</dbReference>
<feature type="transmembrane region" description="Helical" evidence="5">
    <location>
        <begin position="214"/>
        <end position="234"/>
    </location>
</feature>
<dbReference type="RefSeq" id="WP_126780615.1">
    <property type="nucleotide sequence ID" value="NZ_NGJU01000014.1"/>
</dbReference>
<dbReference type="GO" id="GO:0015108">
    <property type="term" value="F:chloride transmembrane transporter activity"/>
    <property type="evidence" value="ECO:0007669"/>
    <property type="project" value="InterPro"/>
</dbReference>
<evidence type="ECO:0008006" key="8">
    <source>
        <dbReference type="Google" id="ProtNLM"/>
    </source>
</evidence>
<feature type="transmembrane region" description="Helical" evidence="5">
    <location>
        <begin position="293"/>
        <end position="311"/>
    </location>
</feature>
<feature type="transmembrane region" description="Helical" evidence="5">
    <location>
        <begin position="323"/>
        <end position="342"/>
    </location>
</feature>
<organism evidence="6 7">
    <name type="scientific">Vagococcus salmoninarum</name>
    <dbReference type="NCBI Taxonomy" id="2739"/>
    <lineage>
        <taxon>Bacteria</taxon>
        <taxon>Bacillati</taxon>
        <taxon>Bacillota</taxon>
        <taxon>Bacilli</taxon>
        <taxon>Lactobacillales</taxon>
        <taxon>Enterococcaceae</taxon>
        <taxon>Vagococcus</taxon>
    </lineage>
</organism>
<keyword evidence="4 5" id="KW-0472">Membrane</keyword>
<dbReference type="InterPro" id="IPR050368">
    <property type="entry name" value="ClC-type_chloride_channel"/>
</dbReference>
<protein>
    <recommendedName>
        <fullName evidence="8">Voltage gated chloride channel family protein</fullName>
    </recommendedName>
</protein>
<comment type="caution">
    <text evidence="6">The sequence shown here is derived from an EMBL/GenBank/DDBJ whole genome shotgun (WGS) entry which is preliminary data.</text>
</comment>
<evidence type="ECO:0000256" key="5">
    <source>
        <dbReference type="SAM" id="Phobius"/>
    </source>
</evidence>
<proteinExistence type="predicted"/>
<accession>A0A429ZLK4</accession>